<proteinExistence type="inferred from homology"/>
<keyword evidence="2" id="KW-0805">Transcription regulation</keyword>
<dbReference type="PROSITE" id="PS50931">
    <property type="entry name" value="HTH_LYSR"/>
    <property type="match status" value="1"/>
</dbReference>
<dbReference type="InterPro" id="IPR005119">
    <property type="entry name" value="LysR_subst-bd"/>
</dbReference>
<dbReference type="InterPro" id="IPR036390">
    <property type="entry name" value="WH_DNA-bd_sf"/>
</dbReference>
<dbReference type="PANTHER" id="PTHR30126:SF39">
    <property type="entry name" value="HTH-TYPE TRANSCRIPTIONAL REGULATOR CYSL"/>
    <property type="match status" value="1"/>
</dbReference>
<name>A0A346NPH9_9ALTE</name>
<dbReference type="GO" id="GO:0003700">
    <property type="term" value="F:DNA-binding transcription factor activity"/>
    <property type="evidence" value="ECO:0007669"/>
    <property type="project" value="InterPro"/>
</dbReference>
<keyword evidence="3" id="KW-0238">DNA-binding</keyword>
<dbReference type="PANTHER" id="PTHR30126">
    <property type="entry name" value="HTH-TYPE TRANSCRIPTIONAL REGULATOR"/>
    <property type="match status" value="1"/>
</dbReference>
<dbReference type="Pfam" id="PF00126">
    <property type="entry name" value="HTH_1"/>
    <property type="match status" value="1"/>
</dbReference>
<dbReference type="KEGG" id="salm:D0Y50_14400"/>
<evidence type="ECO:0000256" key="4">
    <source>
        <dbReference type="ARBA" id="ARBA00023163"/>
    </source>
</evidence>
<keyword evidence="4" id="KW-0804">Transcription</keyword>
<protein>
    <submittedName>
        <fullName evidence="6">LysR family transcriptional regulator</fullName>
    </submittedName>
</protein>
<dbReference type="SUPFAM" id="SSF53850">
    <property type="entry name" value="Periplasmic binding protein-like II"/>
    <property type="match status" value="1"/>
</dbReference>
<evidence type="ECO:0000313" key="7">
    <source>
        <dbReference type="Proteomes" id="UP000262073"/>
    </source>
</evidence>
<dbReference type="AlphaFoldDB" id="A0A346NPH9"/>
<feature type="domain" description="HTH lysR-type" evidence="5">
    <location>
        <begin position="1"/>
        <end position="60"/>
    </location>
</feature>
<dbReference type="EMBL" id="CP031769">
    <property type="protein sequence ID" value="AXR07436.1"/>
    <property type="molecule type" value="Genomic_DNA"/>
</dbReference>
<reference evidence="6 7" key="1">
    <citation type="submission" date="2018-08" db="EMBL/GenBank/DDBJ databases">
        <title>Salinimonas sediminis sp. nov., a piezophilic bacterium isolated from a deep-sea sediment sample from the New Britain Trench.</title>
        <authorList>
            <person name="Cao J."/>
        </authorList>
    </citation>
    <scope>NUCLEOTIDE SEQUENCE [LARGE SCALE GENOMIC DNA]</scope>
    <source>
        <strain evidence="6 7">N102</strain>
    </source>
</reference>
<comment type="similarity">
    <text evidence="1">Belongs to the LysR transcriptional regulatory family.</text>
</comment>
<dbReference type="InterPro" id="IPR000847">
    <property type="entry name" value="LysR_HTH_N"/>
</dbReference>
<sequence>MNLHGLRVFYHVCNHNSFSRAAQAMFISQPAVSKAVKELEHVTGLPLIYRAARGKGIQLTEAGQALYEHARGIFSLEQAAREDLKARAGLQRGTLVVGASTTVASYWLASVIARFRQAHPAIEIRLSVANSAHIEQALLACEVDLAFVEGKIDHPAITCNFWQHDPLCIVAPANAPTTFTKACLAEQTWLLREAGSGTLSVMTNYLREQNIATPHTIELGSNEAIIQAVACGLGLSIVPRVVAAERLALNKIQYITIPGGELPGPRPLYYLRFHNRPLTPAAQQFLTLAH</sequence>
<evidence type="ECO:0000259" key="5">
    <source>
        <dbReference type="PROSITE" id="PS50931"/>
    </source>
</evidence>
<gene>
    <name evidence="6" type="ORF">D0Y50_14400</name>
</gene>
<organism evidence="6 7">
    <name type="scientific">Salinimonas sediminis</name>
    <dbReference type="NCBI Taxonomy" id="2303538"/>
    <lineage>
        <taxon>Bacteria</taxon>
        <taxon>Pseudomonadati</taxon>
        <taxon>Pseudomonadota</taxon>
        <taxon>Gammaproteobacteria</taxon>
        <taxon>Alteromonadales</taxon>
        <taxon>Alteromonadaceae</taxon>
        <taxon>Alteromonas/Salinimonas group</taxon>
        <taxon>Salinimonas</taxon>
    </lineage>
</organism>
<dbReference type="GO" id="GO:0000976">
    <property type="term" value="F:transcription cis-regulatory region binding"/>
    <property type="evidence" value="ECO:0007669"/>
    <property type="project" value="TreeGrafter"/>
</dbReference>
<dbReference type="Pfam" id="PF03466">
    <property type="entry name" value="LysR_substrate"/>
    <property type="match status" value="1"/>
</dbReference>
<evidence type="ECO:0000313" key="6">
    <source>
        <dbReference type="EMBL" id="AXR07436.1"/>
    </source>
</evidence>
<dbReference type="Gene3D" id="1.10.10.10">
    <property type="entry name" value="Winged helix-like DNA-binding domain superfamily/Winged helix DNA-binding domain"/>
    <property type="match status" value="1"/>
</dbReference>
<dbReference type="Proteomes" id="UP000262073">
    <property type="component" value="Chromosome"/>
</dbReference>
<evidence type="ECO:0000256" key="2">
    <source>
        <dbReference type="ARBA" id="ARBA00023015"/>
    </source>
</evidence>
<accession>A0A346NPH9</accession>
<dbReference type="SUPFAM" id="SSF46785">
    <property type="entry name" value="Winged helix' DNA-binding domain"/>
    <property type="match status" value="1"/>
</dbReference>
<dbReference type="InterPro" id="IPR036388">
    <property type="entry name" value="WH-like_DNA-bd_sf"/>
</dbReference>
<dbReference type="Gene3D" id="3.40.190.290">
    <property type="match status" value="1"/>
</dbReference>
<evidence type="ECO:0000256" key="3">
    <source>
        <dbReference type="ARBA" id="ARBA00023125"/>
    </source>
</evidence>
<dbReference type="PRINTS" id="PR00039">
    <property type="entry name" value="HTHLYSR"/>
</dbReference>
<keyword evidence="7" id="KW-1185">Reference proteome</keyword>
<dbReference type="OrthoDB" id="9785745at2"/>
<evidence type="ECO:0000256" key="1">
    <source>
        <dbReference type="ARBA" id="ARBA00009437"/>
    </source>
</evidence>
<dbReference type="FunFam" id="1.10.10.10:FF:000001">
    <property type="entry name" value="LysR family transcriptional regulator"/>
    <property type="match status" value="1"/>
</dbReference>
<dbReference type="RefSeq" id="WP_117317581.1">
    <property type="nucleotide sequence ID" value="NZ_CP031769.1"/>
</dbReference>